<feature type="compositionally biased region" description="Basic and acidic residues" evidence="1">
    <location>
        <begin position="40"/>
        <end position="60"/>
    </location>
</feature>
<evidence type="ECO:0000256" key="1">
    <source>
        <dbReference type="SAM" id="MobiDB-lite"/>
    </source>
</evidence>
<dbReference type="AlphaFoldDB" id="A0A644X857"/>
<accession>A0A644X857</accession>
<proteinExistence type="predicted"/>
<feature type="compositionally biased region" description="Basic and acidic residues" evidence="1">
    <location>
        <begin position="18"/>
        <end position="27"/>
    </location>
</feature>
<feature type="region of interest" description="Disordered" evidence="1">
    <location>
        <begin position="13"/>
        <end position="74"/>
    </location>
</feature>
<feature type="compositionally biased region" description="Basic and acidic residues" evidence="1">
    <location>
        <begin position="91"/>
        <end position="101"/>
    </location>
</feature>
<evidence type="ECO:0000313" key="2">
    <source>
        <dbReference type="EMBL" id="MPM12360.1"/>
    </source>
</evidence>
<organism evidence="2">
    <name type="scientific">bioreactor metagenome</name>
    <dbReference type="NCBI Taxonomy" id="1076179"/>
    <lineage>
        <taxon>unclassified sequences</taxon>
        <taxon>metagenomes</taxon>
        <taxon>ecological metagenomes</taxon>
    </lineage>
</organism>
<comment type="caution">
    <text evidence="2">The sequence shown here is derived from an EMBL/GenBank/DDBJ whole genome shotgun (WGS) entry which is preliminary data.</text>
</comment>
<feature type="region of interest" description="Disordered" evidence="1">
    <location>
        <begin position="86"/>
        <end position="118"/>
    </location>
</feature>
<protein>
    <submittedName>
        <fullName evidence="2">Uncharacterized protein</fullName>
    </submittedName>
</protein>
<name>A0A644X857_9ZZZZ</name>
<gene>
    <name evidence="2" type="ORF">SDC9_58713</name>
</gene>
<sequence length="118" mass="12309">MEALVHHVGKIVAKARHQGFDDGHGGADEEEGHAQQAGQEKIEVRYELDAPLDAGDRGPGIDEGESGDDDKLEGDVLGHVEEVLQAAVDLESSKAEGRGEAGDGGEDGENVDGFAQHA</sequence>
<feature type="compositionally biased region" description="Acidic residues" evidence="1">
    <location>
        <begin position="62"/>
        <end position="72"/>
    </location>
</feature>
<dbReference type="EMBL" id="VSSQ01001960">
    <property type="protein sequence ID" value="MPM12360.1"/>
    <property type="molecule type" value="Genomic_DNA"/>
</dbReference>
<reference evidence="2" key="1">
    <citation type="submission" date="2019-08" db="EMBL/GenBank/DDBJ databases">
        <authorList>
            <person name="Kucharzyk K."/>
            <person name="Murdoch R.W."/>
            <person name="Higgins S."/>
            <person name="Loffler F."/>
        </authorList>
    </citation>
    <scope>NUCLEOTIDE SEQUENCE</scope>
</reference>